<feature type="domain" description="DM13" evidence="3">
    <location>
        <begin position="320"/>
        <end position="426"/>
    </location>
</feature>
<protein>
    <recommendedName>
        <fullName evidence="6">Protein Skeletor</fullName>
    </recommendedName>
</protein>
<dbReference type="PROSITE" id="PS50836">
    <property type="entry name" value="DOMON"/>
    <property type="match status" value="1"/>
</dbReference>
<dbReference type="InterPro" id="IPR045266">
    <property type="entry name" value="DOH_DOMON"/>
</dbReference>
<evidence type="ECO:0000256" key="1">
    <source>
        <dbReference type="ARBA" id="ARBA00022737"/>
    </source>
</evidence>
<dbReference type="PANTHER" id="PTHR24036">
    <property type="entry name" value="SKELETOR-RELATED"/>
    <property type="match status" value="1"/>
</dbReference>
<dbReference type="InterPro" id="IPR019545">
    <property type="entry name" value="DM13_domain"/>
</dbReference>
<proteinExistence type="predicted"/>
<dbReference type="PROSITE" id="PS51549">
    <property type="entry name" value="DM13"/>
    <property type="match status" value="4"/>
</dbReference>
<dbReference type="CDD" id="cd09631">
    <property type="entry name" value="DOMON_DOH"/>
    <property type="match status" value="1"/>
</dbReference>
<dbReference type="SMART" id="SM00664">
    <property type="entry name" value="DoH"/>
    <property type="match status" value="1"/>
</dbReference>
<feature type="domain" description="DM13" evidence="3">
    <location>
        <begin position="438"/>
        <end position="545"/>
    </location>
</feature>
<feature type="domain" description="DM13" evidence="3">
    <location>
        <begin position="78"/>
        <end position="184"/>
    </location>
</feature>
<dbReference type="AlphaFoldDB" id="A0A913Z5C7"/>
<dbReference type="InterPro" id="IPR052126">
    <property type="entry name" value="Spindle_Org/Thrombomodulin"/>
</dbReference>
<dbReference type="GeneID" id="119720568"/>
<evidence type="ECO:0000259" key="2">
    <source>
        <dbReference type="PROSITE" id="PS50836"/>
    </source>
</evidence>
<feature type="domain" description="DM13" evidence="3">
    <location>
        <begin position="185"/>
        <end position="301"/>
    </location>
</feature>
<keyword evidence="5" id="KW-1185">Reference proteome</keyword>
<reference evidence="4" key="1">
    <citation type="submission" date="2022-11" db="UniProtKB">
        <authorList>
            <consortium name="EnsemblMetazoa"/>
        </authorList>
    </citation>
    <scope>IDENTIFICATION</scope>
</reference>
<feature type="domain" description="DOMON" evidence="2">
    <location>
        <begin position="572"/>
        <end position="706"/>
    </location>
</feature>
<dbReference type="Pfam" id="PF03351">
    <property type="entry name" value="DOMON"/>
    <property type="match status" value="1"/>
</dbReference>
<dbReference type="InterPro" id="IPR057443">
    <property type="entry name" value="At5g54830-like"/>
</dbReference>
<keyword evidence="1" id="KW-0677">Repeat</keyword>
<accession>A0A913Z5C7</accession>
<name>A0A913Z5C7_PATMI</name>
<dbReference type="InterPro" id="IPR005018">
    <property type="entry name" value="DOMON_domain"/>
</dbReference>
<evidence type="ECO:0008006" key="6">
    <source>
        <dbReference type="Google" id="ProtNLM"/>
    </source>
</evidence>
<dbReference type="EnsemblMetazoa" id="XM_038190283.1">
    <property type="protein sequence ID" value="XP_038046211.1"/>
    <property type="gene ID" value="LOC119720568"/>
</dbReference>
<evidence type="ECO:0000313" key="5">
    <source>
        <dbReference type="Proteomes" id="UP000887568"/>
    </source>
</evidence>
<evidence type="ECO:0000259" key="3">
    <source>
        <dbReference type="PROSITE" id="PS51549"/>
    </source>
</evidence>
<dbReference type="OMA" id="LENCYEM"/>
<evidence type="ECO:0000313" key="4">
    <source>
        <dbReference type="EnsemblMetazoa" id="XP_038046211.1"/>
    </source>
</evidence>
<dbReference type="OrthoDB" id="10029628at2759"/>
<dbReference type="Pfam" id="PF10517">
    <property type="entry name" value="DM13"/>
    <property type="match status" value="4"/>
</dbReference>
<organism evidence="4 5">
    <name type="scientific">Patiria miniata</name>
    <name type="common">Bat star</name>
    <name type="synonym">Asterina miniata</name>
    <dbReference type="NCBI Taxonomy" id="46514"/>
    <lineage>
        <taxon>Eukaryota</taxon>
        <taxon>Metazoa</taxon>
        <taxon>Echinodermata</taxon>
        <taxon>Eleutherozoa</taxon>
        <taxon>Asterozoa</taxon>
        <taxon>Asteroidea</taxon>
        <taxon>Valvatacea</taxon>
        <taxon>Valvatida</taxon>
        <taxon>Asterinidae</taxon>
        <taxon>Patiria</taxon>
    </lineage>
</organism>
<dbReference type="Proteomes" id="UP000887568">
    <property type="component" value="Unplaced"/>
</dbReference>
<dbReference type="PANTHER" id="PTHR24036:SF5">
    <property type="entry name" value="THROMBOMODULIN"/>
    <property type="match status" value="1"/>
</dbReference>
<dbReference type="RefSeq" id="XP_038046211.1">
    <property type="nucleotide sequence ID" value="XM_038190283.1"/>
</dbReference>
<sequence length="976" mass="107270">MLAGAANRDWEVSASPAFLAEQTENQLETTYPQIGQNLRGICLVNQTRKLTSMDASSAARIVVFLLTLQAVASAPYYGKEIGQFSTRFHLVSGTVYAVDETTVMIRGFNYDGLGPDAFFWVGTTDSPSSTGQPIYLDSSQSKLGAYSNAEVVISMPTGQKITDFKWLSVWCRMAAANFGEVIIPPGFVLPAAHDLGPLVGTQHEVSAKKVVILDSRTLRFEKLVYDGNGPDAYFWAGVTEIPDENGFALTWREGNNQVIPRAFANETFIVKIPPPRTVYDISYVGLWCHLAKADFGHIKINGSELNVPASLGTQGMDYHGQLIGEFVTLDHGVEGTVYAVDQRRIMLRDFSYDGSAPDAFLWAGVSDLPSVIGTPLYLDNSREPLGAYGDSVLVVELEEGTKITDYKWLSVWCRTFQVNFGYLNISASLSLPDKYNLGALPTKAHDVKADAVYILDAKTFFFVNFFYDGAGPDTYFWAGKTVDPDANGFPLIWKTGDNQIIPSGTVFSGENVTVRMPPDMTVFDITYVSVWCQQAKADFGSIKFNPDVLNIPPFLGRDEMSELPNCAVMIDDEFQASWMVSGSSITVRLSGRVAKGQYLAFGISGSTTRTLMDGSDVAVVWEKEDGSTGVVDYNLHSKQQCTLRGDERVGACEDTAFGGTENVDFVAYSDVDGIKHFTYTRLLDTGDSIDKVILTDQEMYISWALGSINPDGRVAKHIKAPLGDVKLNFGSASSSCPPFKLTLTPPPDRPGWPKQRINLEEELRVEIGQNGGKRGYESVTGKVGWGIAWYVNGRLIPEIHVVRGVNYTFTVFGGDDPDQSARYHPFYLTNDTVGGYAQQTEDEKRYVAIYSGPHTGPYCEWKVRVPGTSPDQYNNFAEYKASLVLACDDPNAAGTTFSWMPDANTPDVVYYQCYTHRFLGWKIFVTDEAVTLQPTTLPRVEETQPPMMTTKAGADSTVAVSLMVLLTALLASLTCQ</sequence>
<dbReference type="SMART" id="SM00686">
    <property type="entry name" value="DM13"/>
    <property type="match status" value="4"/>
</dbReference>
<dbReference type="Pfam" id="PF25489">
    <property type="entry name" value="At5g54830"/>
    <property type="match status" value="1"/>
</dbReference>